<name>A0A4R5LTF2_9GAMM</name>
<dbReference type="Pfam" id="PF12680">
    <property type="entry name" value="SnoaL_2"/>
    <property type="match status" value="1"/>
</dbReference>
<dbReference type="EMBL" id="SMSE01000002">
    <property type="protein sequence ID" value="TDG14190.1"/>
    <property type="molecule type" value="Genomic_DNA"/>
</dbReference>
<dbReference type="InterPro" id="IPR032710">
    <property type="entry name" value="NTF2-like_dom_sf"/>
</dbReference>
<feature type="signal peptide" evidence="1">
    <location>
        <begin position="1"/>
        <end position="25"/>
    </location>
</feature>
<evidence type="ECO:0000313" key="3">
    <source>
        <dbReference type="EMBL" id="TDG14190.1"/>
    </source>
</evidence>
<feature type="domain" description="SnoaL-like" evidence="2">
    <location>
        <begin position="49"/>
        <end position="138"/>
    </location>
</feature>
<evidence type="ECO:0000313" key="4">
    <source>
        <dbReference type="Proteomes" id="UP000295554"/>
    </source>
</evidence>
<feature type="chain" id="PRO_5020489050" evidence="1">
    <location>
        <begin position="26"/>
        <end position="156"/>
    </location>
</feature>
<evidence type="ECO:0000256" key="1">
    <source>
        <dbReference type="SAM" id="SignalP"/>
    </source>
</evidence>
<proteinExistence type="predicted"/>
<dbReference type="AlphaFoldDB" id="A0A4R5LTF2"/>
<accession>A0A4R5LTF2</accession>
<gene>
    <name evidence="3" type="ORF">E2F43_12005</name>
</gene>
<keyword evidence="1" id="KW-0732">Signal</keyword>
<evidence type="ECO:0000259" key="2">
    <source>
        <dbReference type="Pfam" id="PF12680"/>
    </source>
</evidence>
<keyword evidence="4" id="KW-1185">Reference proteome</keyword>
<dbReference type="InterPro" id="IPR037401">
    <property type="entry name" value="SnoaL-like"/>
</dbReference>
<protein>
    <submittedName>
        <fullName evidence="3">Nuclear transport factor 2 family protein</fullName>
    </submittedName>
</protein>
<organism evidence="3 4">
    <name type="scientific">Seongchinamella unica</name>
    <dbReference type="NCBI Taxonomy" id="2547392"/>
    <lineage>
        <taxon>Bacteria</taxon>
        <taxon>Pseudomonadati</taxon>
        <taxon>Pseudomonadota</taxon>
        <taxon>Gammaproteobacteria</taxon>
        <taxon>Cellvibrionales</taxon>
        <taxon>Halieaceae</taxon>
        <taxon>Seongchinamella</taxon>
    </lineage>
</organism>
<reference evidence="3 4" key="1">
    <citation type="submission" date="2019-03" db="EMBL/GenBank/DDBJ databases">
        <title>Seongchinamella monodicae gen. nov., sp. nov., a novel member of the Gammaproteobacteria isolated from a tidal mudflat of beach.</title>
        <authorList>
            <person name="Yang H.G."/>
            <person name="Kang J.W."/>
            <person name="Lee S.D."/>
        </authorList>
    </citation>
    <scope>NUCLEOTIDE SEQUENCE [LARGE SCALE GENOMIC DNA]</scope>
    <source>
        <strain evidence="3 4">GH4-78</strain>
    </source>
</reference>
<comment type="caution">
    <text evidence="3">The sequence shown here is derived from an EMBL/GenBank/DDBJ whole genome shotgun (WGS) entry which is preliminary data.</text>
</comment>
<sequence>MGGKLMLRSFVFMFALMAITTHVNAESEFPSRDVIDSTFTEMHRFGGVGDYESWIEFLAEDATFVNSALPEPIVGRAAILEAAKMWPRIENVIEWKVIEGERMAIAWRERQILENGKTSGWYRGFSSFVFNRNGEVQEYEGMFNLLSIKAALEQVE</sequence>
<dbReference type="SUPFAM" id="SSF54427">
    <property type="entry name" value="NTF2-like"/>
    <property type="match status" value="1"/>
</dbReference>
<dbReference type="Proteomes" id="UP000295554">
    <property type="component" value="Unassembled WGS sequence"/>
</dbReference>
<dbReference type="Gene3D" id="3.10.450.50">
    <property type="match status" value="1"/>
</dbReference>